<feature type="region of interest" description="Disordered" evidence="1">
    <location>
        <begin position="55"/>
        <end position="86"/>
    </location>
</feature>
<dbReference type="AlphaFoldDB" id="A0A0F9CME7"/>
<organism evidence="2">
    <name type="scientific">marine sediment metagenome</name>
    <dbReference type="NCBI Taxonomy" id="412755"/>
    <lineage>
        <taxon>unclassified sequences</taxon>
        <taxon>metagenomes</taxon>
        <taxon>ecological metagenomes</taxon>
    </lineage>
</organism>
<name>A0A0F9CME7_9ZZZZ</name>
<dbReference type="EMBL" id="LAZR01032571">
    <property type="protein sequence ID" value="KKL50513.1"/>
    <property type="molecule type" value="Genomic_DNA"/>
</dbReference>
<sequence>MPRKCSDGHWQIRGGKFCVNFYPFKDRGPSFYINGMNAGSHHRITLADAITAANEPPIKKLHKRTRDRKPSYREASRDRPWPNRSW</sequence>
<accession>A0A0F9CME7</accession>
<proteinExistence type="predicted"/>
<gene>
    <name evidence="2" type="ORF">LCGC14_2304760</name>
</gene>
<evidence type="ECO:0000256" key="1">
    <source>
        <dbReference type="SAM" id="MobiDB-lite"/>
    </source>
</evidence>
<feature type="compositionally biased region" description="Basic and acidic residues" evidence="1">
    <location>
        <begin position="68"/>
        <end position="86"/>
    </location>
</feature>
<reference evidence="2" key="1">
    <citation type="journal article" date="2015" name="Nature">
        <title>Complex archaea that bridge the gap between prokaryotes and eukaryotes.</title>
        <authorList>
            <person name="Spang A."/>
            <person name="Saw J.H."/>
            <person name="Jorgensen S.L."/>
            <person name="Zaremba-Niedzwiedzka K."/>
            <person name="Martijn J."/>
            <person name="Lind A.E."/>
            <person name="van Eijk R."/>
            <person name="Schleper C."/>
            <person name="Guy L."/>
            <person name="Ettema T.J."/>
        </authorList>
    </citation>
    <scope>NUCLEOTIDE SEQUENCE</scope>
</reference>
<protein>
    <submittedName>
        <fullName evidence="2">Uncharacterized protein</fullName>
    </submittedName>
</protein>
<evidence type="ECO:0000313" key="2">
    <source>
        <dbReference type="EMBL" id="KKL50513.1"/>
    </source>
</evidence>
<comment type="caution">
    <text evidence="2">The sequence shown here is derived from an EMBL/GenBank/DDBJ whole genome shotgun (WGS) entry which is preliminary data.</text>
</comment>